<name>A0A0H5QM92_9EUKA</name>
<evidence type="ECO:0000256" key="1">
    <source>
        <dbReference type="ARBA" id="ARBA00004370"/>
    </source>
</evidence>
<feature type="transmembrane region" description="Helical" evidence="6">
    <location>
        <begin position="165"/>
        <end position="184"/>
    </location>
</feature>
<feature type="transmembrane region" description="Helical" evidence="6">
    <location>
        <begin position="279"/>
        <end position="301"/>
    </location>
</feature>
<keyword evidence="3 5" id="KW-0808">Transferase</keyword>
<feature type="transmembrane region" description="Helical" evidence="6">
    <location>
        <begin position="190"/>
        <end position="215"/>
    </location>
</feature>
<evidence type="ECO:0000256" key="4">
    <source>
        <dbReference type="ARBA" id="ARBA00023136"/>
    </source>
</evidence>
<accession>A0A0H5QM92</accession>
<dbReference type="PANTHER" id="PTHR10414">
    <property type="entry name" value="ETHANOLAMINEPHOSPHOTRANSFERASE"/>
    <property type="match status" value="1"/>
</dbReference>
<dbReference type="GO" id="GO:0004307">
    <property type="term" value="F:ethanolaminephosphotransferase activity"/>
    <property type="evidence" value="ECO:0007669"/>
    <property type="project" value="TreeGrafter"/>
</dbReference>
<dbReference type="PROSITE" id="PS00379">
    <property type="entry name" value="CDP_ALCOHOL_P_TRANSF"/>
    <property type="match status" value="1"/>
</dbReference>
<dbReference type="GO" id="GO:0006646">
    <property type="term" value="P:phosphatidylethanolamine biosynthetic process"/>
    <property type="evidence" value="ECO:0007669"/>
    <property type="project" value="TreeGrafter"/>
</dbReference>
<dbReference type="Gene3D" id="1.20.120.1760">
    <property type="match status" value="1"/>
</dbReference>
<evidence type="ECO:0000256" key="3">
    <source>
        <dbReference type="ARBA" id="ARBA00022679"/>
    </source>
</evidence>
<evidence type="ECO:0000256" key="6">
    <source>
        <dbReference type="SAM" id="Phobius"/>
    </source>
</evidence>
<proteinExistence type="inferred from homology"/>
<dbReference type="GO" id="GO:0004142">
    <property type="term" value="F:diacylglycerol cholinephosphotransferase activity"/>
    <property type="evidence" value="ECO:0007669"/>
    <property type="project" value="TreeGrafter"/>
</dbReference>
<feature type="transmembrane region" description="Helical" evidence="6">
    <location>
        <begin position="65"/>
        <end position="85"/>
    </location>
</feature>
<comment type="similarity">
    <text evidence="2 5">Belongs to the CDP-alcohol phosphatidyltransferase class-I family.</text>
</comment>
<feature type="transmembrane region" description="Helical" evidence="6">
    <location>
        <begin position="227"/>
        <end position="246"/>
    </location>
</feature>
<reference evidence="7" key="1">
    <citation type="submission" date="2015-04" db="EMBL/GenBank/DDBJ databases">
        <title>The genome sequence of the plant pathogenic Rhizarian Plasmodiophora brassicae reveals insights in its biotrophic life cycle and the origin of chitin synthesis.</title>
        <authorList>
            <person name="Schwelm A."/>
            <person name="Fogelqvist J."/>
            <person name="Knaust A."/>
            <person name="Julke S."/>
            <person name="Lilja T."/>
            <person name="Dhandapani V."/>
            <person name="Bonilla-Rosso G."/>
            <person name="Karlsson M."/>
            <person name="Shevchenko A."/>
            <person name="Choi S.R."/>
            <person name="Kim H.G."/>
            <person name="Park J.Y."/>
            <person name="Lim Y.P."/>
            <person name="Ludwig-Muller J."/>
            <person name="Dixelius C."/>
        </authorList>
    </citation>
    <scope>NUCLEOTIDE SEQUENCE</scope>
    <source>
        <tissue evidence="7">Potato root galls</tissue>
    </source>
</reference>
<dbReference type="GO" id="GO:0005794">
    <property type="term" value="C:Golgi apparatus"/>
    <property type="evidence" value="ECO:0007669"/>
    <property type="project" value="TreeGrafter"/>
</dbReference>
<evidence type="ECO:0008006" key="8">
    <source>
        <dbReference type="Google" id="ProtNLM"/>
    </source>
</evidence>
<comment type="subcellular location">
    <subcellularLocation>
        <location evidence="1">Membrane</location>
    </subcellularLocation>
</comment>
<dbReference type="PANTHER" id="PTHR10414:SF37">
    <property type="entry name" value="BB IN A BOXCAR, ISOFORM C"/>
    <property type="match status" value="1"/>
</dbReference>
<protein>
    <recommendedName>
        <fullName evidence="8">CDP-alcohol phosphatidyltransferase</fullName>
    </recommendedName>
</protein>
<organism evidence="7">
    <name type="scientific">Spongospora subterranea</name>
    <dbReference type="NCBI Taxonomy" id="70186"/>
    <lineage>
        <taxon>Eukaryota</taxon>
        <taxon>Sar</taxon>
        <taxon>Rhizaria</taxon>
        <taxon>Endomyxa</taxon>
        <taxon>Phytomyxea</taxon>
        <taxon>Plasmodiophorida</taxon>
        <taxon>Plasmodiophoridae</taxon>
        <taxon>Spongospora</taxon>
    </lineage>
</organism>
<feature type="transmembrane region" description="Helical" evidence="6">
    <location>
        <begin position="252"/>
        <end position="272"/>
    </location>
</feature>
<dbReference type="EMBL" id="HACM01002818">
    <property type="protein sequence ID" value="CRZ03260.1"/>
    <property type="molecule type" value="Transcribed_RNA"/>
</dbReference>
<dbReference type="InterPro" id="IPR048254">
    <property type="entry name" value="CDP_ALCOHOL_P_TRANSF_CS"/>
</dbReference>
<dbReference type="InterPro" id="IPR000462">
    <property type="entry name" value="CDP-OH_P_trans"/>
</dbReference>
<sequence>MVNRPALKPAQTYQDWVDNSLCDPIQRRIPAWLPPNYISLLNNIVCWATFVLAFAIVSAASQQRYLVASFYRMMVGILTFASMVLDCMDGRHARATGQTSPLGECMDHGLDTINIQLISASLLVSCQLEPHVVCTMLCGSAMVYHGQVLLFRHTHVMTDAPTSGVIAQSITAVVHVAVAVLLAFCDRQSHGVQLIFNIVIVYGIVVQIENCYFYVSRLESSGLVKNYVIFGLISLICSILYLFGLVSQPEFIILYCMIAFRSTGLTVLFSVVSKVNPGVVLAAHTPQFDLLIASGLSILLLDRAVLTPIGLSIPYSPWLMSALIVFINLYHVYRCLPWLYRIEIKKE</sequence>
<evidence type="ECO:0000313" key="7">
    <source>
        <dbReference type="EMBL" id="CRZ03260.1"/>
    </source>
</evidence>
<evidence type="ECO:0000256" key="5">
    <source>
        <dbReference type="RuleBase" id="RU003750"/>
    </source>
</evidence>
<dbReference type="InterPro" id="IPR043130">
    <property type="entry name" value="CDP-OH_PTrfase_TM_dom"/>
</dbReference>
<keyword evidence="6" id="KW-0812">Transmembrane</keyword>
<feature type="transmembrane region" description="Helical" evidence="6">
    <location>
        <begin position="313"/>
        <end position="333"/>
    </location>
</feature>
<feature type="transmembrane region" description="Helical" evidence="6">
    <location>
        <begin position="37"/>
        <end position="59"/>
    </location>
</feature>
<dbReference type="GO" id="GO:0005789">
    <property type="term" value="C:endoplasmic reticulum membrane"/>
    <property type="evidence" value="ECO:0007669"/>
    <property type="project" value="TreeGrafter"/>
</dbReference>
<dbReference type="Pfam" id="PF01066">
    <property type="entry name" value="CDP-OH_P_transf"/>
    <property type="match status" value="1"/>
</dbReference>
<keyword evidence="6" id="KW-1133">Transmembrane helix</keyword>
<keyword evidence="4 6" id="KW-0472">Membrane</keyword>
<dbReference type="AlphaFoldDB" id="A0A0H5QM92"/>
<dbReference type="InterPro" id="IPR014472">
    <property type="entry name" value="CHOPT"/>
</dbReference>
<evidence type="ECO:0000256" key="2">
    <source>
        <dbReference type="ARBA" id="ARBA00010441"/>
    </source>
</evidence>